<accession>A0ACC5ZMX8</accession>
<sequence>MRMGYLLSLVPLKVSSSYHLREFFLATVATGLLIRDKFTVINSNIYNTFFVNPFISVKL</sequence>
<name>A0ACC5ZMX8_9TELE</name>
<organism evidence="1 2">
    <name type="scientific">Pangasius djambal</name>
    <dbReference type="NCBI Taxonomy" id="1691987"/>
    <lineage>
        <taxon>Eukaryota</taxon>
        <taxon>Metazoa</taxon>
        <taxon>Chordata</taxon>
        <taxon>Craniata</taxon>
        <taxon>Vertebrata</taxon>
        <taxon>Euteleostomi</taxon>
        <taxon>Actinopterygii</taxon>
        <taxon>Neopterygii</taxon>
        <taxon>Teleostei</taxon>
        <taxon>Ostariophysi</taxon>
        <taxon>Siluriformes</taxon>
        <taxon>Pangasiidae</taxon>
        <taxon>Pangasius</taxon>
    </lineage>
</organism>
<keyword evidence="2" id="KW-1185">Reference proteome</keyword>
<reference evidence="1" key="1">
    <citation type="submission" date="2020-02" db="EMBL/GenBank/DDBJ databases">
        <title>Genome sequencing of the panga catfish, Pangasius djambal.</title>
        <authorList>
            <person name="Wen M."/>
            <person name="Zahm M."/>
            <person name="Roques C."/>
            <person name="Cabau C."/>
            <person name="Klopp C."/>
            <person name="Donnadieu C."/>
            <person name="Jouanno E."/>
            <person name="Avarre J.-C."/>
            <person name="Campet M."/>
            <person name="Ha T."/>
            <person name="Dugue R."/>
            <person name="Lampietro C."/>
            <person name="Louis A."/>
            <person name="Herpin A."/>
            <person name="Echchiki A."/>
            <person name="Berthelot C."/>
            <person name="Parey E."/>
            <person name="Roest-Crollius H."/>
            <person name="Braasch I."/>
            <person name="Postlethwait J.H."/>
            <person name="Bobe J."/>
            <person name="Montfort J."/>
            <person name="Bouchez O."/>
            <person name="Begum T."/>
            <person name="Schartl M."/>
            <person name="Gustiano R."/>
            <person name="Guiguen Y."/>
        </authorList>
    </citation>
    <scope>NUCLEOTIDE SEQUENCE</scope>
    <source>
        <strain evidence="1">Pdj_M5554</strain>
    </source>
</reference>
<comment type="caution">
    <text evidence="1">The sequence shown here is derived from an EMBL/GenBank/DDBJ whole genome shotgun (WGS) entry which is preliminary data.</text>
</comment>
<protein>
    <submittedName>
        <fullName evidence="1">Uncharacterized protein</fullName>
    </submittedName>
</protein>
<proteinExistence type="predicted"/>
<dbReference type="Proteomes" id="UP000830395">
    <property type="component" value="Chromosome 28"/>
</dbReference>
<dbReference type="EMBL" id="CM041002">
    <property type="protein sequence ID" value="MCJ8749159.1"/>
    <property type="molecule type" value="Genomic_DNA"/>
</dbReference>
<feature type="non-terminal residue" evidence="1">
    <location>
        <position position="59"/>
    </location>
</feature>
<evidence type="ECO:0000313" key="1">
    <source>
        <dbReference type="EMBL" id="MCJ8749159.1"/>
    </source>
</evidence>
<evidence type="ECO:0000313" key="2">
    <source>
        <dbReference type="Proteomes" id="UP000830395"/>
    </source>
</evidence>
<gene>
    <name evidence="1" type="ORF">PDJAM_G00173170</name>
</gene>